<sequence>MVKNRKSFSHQKPRKRKTLKKNNPLQNFFPFDIMDSRASREEIGEVVIVLDHVAEQEDDLEEVCKSDFYVLLSKRFVDIVGMQMSF</sequence>
<name>A0ACC0BU76_CATRO</name>
<protein>
    <submittedName>
        <fullName evidence="1">Uncharacterized protein</fullName>
    </submittedName>
</protein>
<proteinExistence type="predicted"/>
<comment type="caution">
    <text evidence="1">The sequence shown here is derived from an EMBL/GenBank/DDBJ whole genome shotgun (WGS) entry which is preliminary data.</text>
</comment>
<dbReference type="EMBL" id="CM044702">
    <property type="protein sequence ID" value="KAI5676225.1"/>
    <property type="molecule type" value="Genomic_DNA"/>
</dbReference>
<gene>
    <name evidence="1" type="ORF">M9H77_07175</name>
</gene>
<evidence type="ECO:0000313" key="2">
    <source>
        <dbReference type="Proteomes" id="UP001060085"/>
    </source>
</evidence>
<reference evidence="2" key="1">
    <citation type="journal article" date="2023" name="Nat. Plants">
        <title>Single-cell RNA sequencing provides a high-resolution roadmap for understanding the multicellular compartmentation of specialized metabolism.</title>
        <authorList>
            <person name="Sun S."/>
            <person name="Shen X."/>
            <person name="Li Y."/>
            <person name="Li Y."/>
            <person name="Wang S."/>
            <person name="Li R."/>
            <person name="Zhang H."/>
            <person name="Shen G."/>
            <person name="Guo B."/>
            <person name="Wei J."/>
            <person name="Xu J."/>
            <person name="St-Pierre B."/>
            <person name="Chen S."/>
            <person name="Sun C."/>
        </authorList>
    </citation>
    <scope>NUCLEOTIDE SEQUENCE [LARGE SCALE GENOMIC DNA]</scope>
</reference>
<organism evidence="1 2">
    <name type="scientific">Catharanthus roseus</name>
    <name type="common">Madagascar periwinkle</name>
    <name type="synonym">Vinca rosea</name>
    <dbReference type="NCBI Taxonomy" id="4058"/>
    <lineage>
        <taxon>Eukaryota</taxon>
        <taxon>Viridiplantae</taxon>
        <taxon>Streptophyta</taxon>
        <taxon>Embryophyta</taxon>
        <taxon>Tracheophyta</taxon>
        <taxon>Spermatophyta</taxon>
        <taxon>Magnoliopsida</taxon>
        <taxon>eudicotyledons</taxon>
        <taxon>Gunneridae</taxon>
        <taxon>Pentapetalae</taxon>
        <taxon>asterids</taxon>
        <taxon>lamiids</taxon>
        <taxon>Gentianales</taxon>
        <taxon>Apocynaceae</taxon>
        <taxon>Rauvolfioideae</taxon>
        <taxon>Vinceae</taxon>
        <taxon>Catharanthinae</taxon>
        <taxon>Catharanthus</taxon>
    </lineage>
</organism>
<keyword evidence="2" id="KW-1185">Reference proteome</keyword>
<accession>A0ACC0BU76</accession>
<evidence type="ECO:0000313" key="1">
    <source>
        <dbReference type="EMBL" id="KAI5676225.1"/>
    </source>
</evidence>
<dbReference type="Proteomes" id="UP001060085">
    <property type="component" value="Linkage Group LG02"/>
</dbReference>